<name>E0UM79_GLOV7</name>
<keyword evidence="6" id="KW-1185">Reference proteome</keyword>
<dbReference type="RefSeq" id="WP_013334807.1">
    <property type="nucleotide sequence ID" value="NC_014534.1"/>
</dbReference>
<dbReference type="CDD" id="cd00093">
    <property type="entry name" value="HTH_XRE"/>
    <property type="match status" value="1"/>
</dbReference>
<evidence type="ECO:0000256" key="1">
    <source>
        <dbReference type="ARBA" id="ARBA00023015"/>
    </source>
</evidence>
<evidence type="ECO:0000256" key="2">
    <source>
        <dbReference type="ARBA" id="ARBA00023125"/>
    </source>
</evidence>
<dbReference type="InterPro" id="IPR050807">
    <property type="entry name" value="TransReg_Diox_bact_type"/>
</dbReference>
<dbReference type="PANTHER" id="PTHR46797:SF23">
    <property type="entry name" value="HTH-TYPE TRANSCRIPTIONAL REGULATOR SUTR"/>
    <property type="match status" value="1"/>
</dbReference>
<dbReference type="InterPro" id="IPR010982">
    <property type="entry name" value="Lambda_DNA-bd_dom_sf"/>
</dbReference>
<proteinExistence type="predicted"/>
<keyword evidence="3" id="KW-0804">Transcription</keyword>
<dbReference type="Proteomes" id="UP000008206">
    <property type="component" value="Plasmid Cy782202"/>
</dbReference>
<dbReference type="PANTHER" id="PTHR46797">
    <property type="entry name" value="HTH-TYPE TRANSCRIPTIONAL REGULATOR"/>
    <property type="match status" value="1"/>
</dbReference>
<dbReference type="EMBL" id="CP002200">
    <property type="protein sequence ID" value="ADN18059.1"/>
    <property type="molecule type" value="Genomic_DNA"/>
</dbReference>
<keyword evidence="5" id="KW-0614">Plasmid</keyword>
<dbReference type="AlphaFoldDB" id="E0UM79"/>
<organism evidence="5 6">
    <name type="scientific">Gloeothece verrucosa (strain PCC 7822)</name>
    <name type="common">Cyanothece sp. (strain PCC 7822)</name>
    <dbReference type="NCBI Taxonomy" id="497965"/>
    <lineage>
        <taxon>Bacteria</taxon>
        <taxon>Bacillati</taxon>
        <taxon>Cyanobacteriota</taxon>
        <taxon>Cyanophyceae</taxon>
        <taxon>Oscillatoriophycideae</taxon>
        <taxon>Chroococcales</taxon>
        <taxon>Aphanothecaceae</taxon>
        <taxon>Gloeothece</taxon>
        <taxon>Gloeothece verrucosa</taxon>
    </lineage>
</organism>
<dbReference type="GO" id="GO:0005829">
    <property type="term" value="C:cytosol"/>
    <property type="evidence" value="ECO:0007669"/>
    <property type="project" value="TreeGrafter"/>
</dbReference>
<dbReference type="SUPFAM" id="SSF47413">
    <property type="entry name" value="lambda repressor-like DNA-binding domains"/>
    <property type="match status" value="1"/>
</dbReference>
<dbReference type="KEGG" id="cyj:Cyan7822_6259"/>
<dbReference type="Gene3D" id="1.10.260.40">
    <property type="entry name" value="lambda repressor-like DNA-binding domains"/>
    <property type="match status" value="1"/>
</dbReference>
<keyword evidence="1" id="KW-0805">Transcription regulation</keyword>
<dbReference type="GO" id="GO:0003677">
    <property type="term" value="F:DNA binding"/>
    <property type="evidence" value="ECO:0007669"/>
    <property type="project" value="UniProtKB-KW"/>
</dbReference>
<keyword evidence="2" id="KW-0238">DNA-binding</keyword>
<dbReference type="InterPro" id="IPR001387">
    <property type="entry name" value="Cro/C1-type_HTH"/>
</dbReference>
<dbReference type="HOGENOM" id="CLU_066192_29_1_3"/>
<feature type="domain" description="HTH cro/C1-type" evidence="4">
    <location>
        <begin position="19"/>
        <end position="73"/>
    </location>
</feature>
<accession>E0UM79</accession>
<dbReference type="SMART" id="SM00530">
    <property type="entry name" value="HTH_XRE"/>
    <property type="match status" value="1"/>
</dbReference>
<protein>
    <submittedName>
        <fullName evidence="5">Transcriptional regulator, XRE family</fullName>
    </submittedName>
</protein>
<evidence type="ECO:0000313" key="5">
    <source>
        <dbReference type="EMBL" id="ADN18059.1"/>
    </source>
</evidence>
<evidence type="ECO:0000256" key="3">
    <source>
        <dbReference type="ARBA" id="ARBA00023163"/>
    </source>
</evidence>
<evidence type="ECO:0000313" key="6">
    <source>
        <dbReference type="Proteomes" id="UP000008206"/>
    </source>
</evidence>
<dbReference type="Pfam" id="PF01381">
    <property type="entry name" value="HTH_3"/>
    <property type="match status" value="1"/>
</dbReference>
<evidence type="ECO:0000259" key="4">
    <source>
        <dbReference type="PROSITE" id="PS50943"/>
    </source>
</evidence>
<sequence>MSEQKPIVSSIQIKFGRAIQQRRKELNLTQENLAHRTGLDRTYIANIETGKINISLRNIEKLAKGLSISLSDLFKNCALDGEPSQD</sequence>
<geneLocation type="plasmid" evidence="5 6">
    <name>Cy782202</name>
</geneLocation>
<reference evidence="5" key="1">
    <citation type="submission" date="2010-09" db="EMBL/GenBank/DDBJ databases">
        <title>Complete sequence of Plasmid2 of Cyanothece sp. PCC 7822.</title>
        <authorList>
            <consortium name="US DOE Joint Genome Institute"/>
            <person name="Lucas S."/>
            <person name="Copeland A."/>
            <person name="Lapidus A."/>
            <person name="Cheng J.-F."/>
            <person name="Bruce D."/>
            <person name="Goodwin L."/>
            <person name="Pitluck S."/>
            <person name="Saunders E."/>
            <person name="Brettin T."/>
            <person name="Detter J.C."/>
            <person name="Han C."/>
            <person name="Land M."/>
            <person name="Hauser L."/>
            <person name="Chang Y.-J."/>
            <person name="Jeffries C."/>
            <person name="Kyrpides N."/>
            <person name="Ivanova N."/>
            <person name="Mikhailova N."/>
            <person name="Pakrasi H."/>
            <person name="Sherman L."/>
            <person name="Woyke T."/>
        </authorList>
    </citation>
    <scope>NUCLEOTIDE SEQUENCE</scope>
    <source>
        <strain evidence="5">PCC 7822</strain>
        <plasmid evidence="5">Cy782202</plasmid>
    </source>
</reference>
<gene>
    <name evidence="5" type="ordered locus">Cyan7822_6259</name>
</gene>
<dbReference type="PROSITE" id="PS50943">
    <property type="entry name" value="HTH_CROC1"/>
    <property type="match status" value="1"/>
</dbReference>
<dbReference type="GO" id="GO:0003700">
    <property type="term" value="F:DNA-binding transcription factor activity"/>
    <property type="evidence" value="ECO:0007669"/>
    <property type="project" value="TreeGrafter"/>
</dbReference>